<accession>F0UVX0</accession>
<evidence type="ECO:0000313" key="3">
    <source>
        <dbReference type="Proteomes" id="UP000008142"/>
    </source>
</evidence>
<evidence type="ECO:0000256" key="1">
    <source>
        <dbReference type="SAM" id="MobiDB-lite"/>
    </source>
</evidence>
<feature type="region of interest" description="Disordered" evidence="1">
    <location>
        <begin position="1"/>
        <end position="39"/>
    </location>
</feature>
<dbReference type="HOGENOM" id="CLU_2060802_0_0_1"/>
<dbReference type="AlphaFoldDB" id="F0UVX0"/>
<protein>
    <submittedName>
        <fullName evidence="2">Predicted protein</fullName>
    </submittedName>
</protein>
<name>F0UVX0_AJEC8</name>
<gene>
    <name evidence="2" type="ORF">HCEG_09262</name>
</gene>
<evidence type="ECO:0000313" key="2">
    <source>
        <dbReference type="EMBL" id="EGC50047.1"/>
    </source>
</evidence>
<reference evidence="3" key="1">
    <citation type="submission" date="2008-07" db="EMBL/GenBank/DDBJ databases">
        <title>Annotation of Ajellomyces capsulatus strain H88.</title>
        <authorList>
            <person name="Champion M."/>
            <person name="Cuomo C."/>
            <person name="Ma L.-J."/>
            <person name="Henn M.R."/>
            <person name="Sil A."/>
            <person name="Goldman B."/>
            <person name="Young S.K."/>
            <person name="Kodira C.D."/>
            <person name="Zeng Q."/>
            <person name="Koehrsen M."/>
            <person name="Alvarado L."/>
            <person name="Berlin A."/>
            <person name="Borenstein D."/>
            <person name="Chen Z."/>
            <person name="Engels R."/>
            <person name="Freedman E."/>
            <person name="Gellesch M."/>
            <person name="Goldberg J."/>
            <person name="Griggs A."/>
            <person name="Gujja S."/>
            <person name="Heiman D."/>
            <person name="Hepburn T."/>
            <person name="Howarth C."/>
            <person name="Jen D."/>
            <person name="Larson L."/>
            <person name="Lewis B."/>
            <person name="Mehta T."/>
            <person name="Park D."/>
            <person name="Pearson M."/>
            <person name="Roberts A."/>
            <person name="Saif S."/>
            <person name="Shea T."/>
            <person name="Shenoy N."/>
            <person name="Sisk P."/>
            <person name="Stolte C."/>
            <person name="Sykes S."/>
            <person name="Walk T."/>
            <person name="White J."/>
            <person name="Yandava C."/>
            <person name="Klein B."/>
            <person name="McEwen J.G."/>
            <person name="Puccia R."/>
            <person name="Goldman G.H."/>
            <person name="Felipe M.S."/>
            <person name="Nino-Vega G."/>
            <person name="San-Blas G."/>
            <person name="Taylor J."/>
            <person name="Mendoza L."/>
            <person name="Galagan J."/>
            <person name="Nusbaum C."/>
            <person name="Birren B."/>
        </authorList>
    </citation>
    <scope>NUCLEOTIDE SEQUENCE [LARGE SCALE GENOMIC DNA]</scope>
    <source>
        <strain evidence="3">H88</strain>
    </source>
</reference>
<feature type="compositionally biased region" description="Basic and acidic residues" evidence="1">
    <location>
        <begin position="13"/>
        <end position="33"/>
    </location>
</feature>
<dbReference type="Proteomes" id="UP000008142">
    <property type="component" value="Unassembled WGS sequence"/>
</dbReference>
<dbReference type="EMBL" id="DS990644">
    <property type="protein sequence ID" value="EGC50047.1"/>
    <property type="molecule type" value="Genomic_DNA"/>
</dbReference>
<feature type="region of interest" description="Disordered" evidence="1">
    <location>
        <begin position="62"/>
        <end position="90"/>
    </location>
</feature>
<dbReference type="OrthoDB" id="10531314at2759"/>
<sequence length="119" mass="13155">MQYEALVHPRASRRWEVGNRGEDDSPGEGRHDWPSQTNDPVQCRVSSGLLHHDQDIAQPRADAWSCGHPTADKTHKNAQNLSASKGGTKGWEANAKARAITKVRGRRRKGVLLRLSTPA</sequence>
<proteinExistence type="predicted"/>
<organism evidence="3">
    <name type="scientific">Ajellomyces capsulatus (strain H88)</name>
    <name type="common">Darling's disease fungus</name>
    <name type="synonym">Histoplasma capsulatum</name>
    <dbReference type="NCBI Taxonomy" id="544711"/>
    <lineage>
        <taxon>Eukaryota</taxon>
        <taxon>Fungi</taxon>
        <taxon>Dikarya</taxon>
        <taxon>Ascomycota</taxon>
        <taxon>Pezizomycotina</taxon>
        <taxon>Eurotiomycetes</taxon>
        <taxon>Eurotiomycetidae</taxon>
        <taxon>Onygenales</taxon>
        <taxon>Ajellomycetaceae</taxon>
        <taxon>Histoplasma</taxon>
    </lineage>
</organism>